<dbReference type="AlphaFoldDB" id="D3BBM1"/>
<dbReference type="EMBL" id="ADBJ01000026">
    <property type="protein sequence ID" value="EFA81054.1"/>
    <property type="molecule type" value="Genomic_DNA"/>
</dbReference>
<evidence type="ECO:0000313" key="2">
    <source>
        <dbReference type="Proteomes" id="UP000001396"/>
    </source>
</evidence>
<dbReference type="Proteomes" id="UP000001396">
    <property type="component" value="Unassembled WGS sequence"/>
</dbReference>
<dbReference type="InParanoid" id="D3BBM1"/>
<name>D3BBM1_HETP5</name>
<organism evidence="1 2">
    <name type="scientific">Heterostelium pallidum (strain ATCC 26659 / Pp 5 / PN500)</name>
    <name type="common">Cellular slime mold</name>
    <name type="synonym">Polysphondylium pallidum</name>
    <dbReference type="NCBI Taxonomy" id="670386"/>
    <lineage>
        <taxon>Eukaryota</taxon>
        <taxon>Amoebozoa</taxon>
        <taxon>Evosea</taxon>
        <taxon>Eumycetozoa</taxon>
        <taxon>Dictyostelia</taxon>
        <taxon>Acytosteliales</taxon>
        <taxon>Acytosteliaceae</taxon>
        <taxon>Heterostelium</taxon>
    </lineage>
</organism>
<dbReference type="OMA" id="IRTNWYG"/>
<reference evidence="1 2" key="1">
    <citation type="journal article" date="2011" name="Genome Res.">
        <title>Phylogeny-wide analysis of social amoeba genomes highlights ancient origins for complex intercellular communication.</title>
        <authorList>
            <person name="Heidel A.J."/>
            <person name="Lawal H.M."/>
            <person name="Felder M."/>
            <person name="Schilde C."/>
            <person name="Helps N.R."/>
            <person name="Tunggal B."/>
            <person name="Rivero F."/>
            <person name="John U."/>
            <person name="Schleicher M."/>
            <person name="Eichinger L."/>
            <person name="Platzer M."/>
            <person name="Noegel A.A."/>
            <person name="Schaap P."/>
            <person name="Gloeckner G."/>
        </authorList>
    </citation>
    <scope>NUCLEOTIDE SEQUENCE [LARGE SCALE GENOMIC DNA]</scope>
    <source>
        <strain evidence="2">ATCC 26659 / Pp 5 / PN500</strain>
    </source>
</reference>
<gene>
    <name evidence="1" type="ORF">PPL_05890</name>
</gene>
<evidence type="ECO:0000313" key="1">
    <source>
        <dbReference type="EMBL" id="EFA81054.1"/>
    </source>
</evidence>
<protein>
    <submittedName>
        <fullName evidence="1">Uncharacterized protein</fullName>
    </submittedName>
</protein>
<proteinExistence type="predicted"/>
<dbReference type="GeneID" id="31361374"/>
<dbReference type="RefSeq" id="XP_020433172.1">
    <property type="nucleotide sequence ID" value="XM_020576760.1"/>
</dbReference>
<accession>D3BBM1</accession>
<sequence>MDYDANFGVTIYVDHHRTTIKGINLQLALAKFFLTHGVHRNYITIYDIGNNYEKQAEIKNHSKKIPKYPYIGINGKLWGEGCMVDEKAGEIVELIQPLVNAVPDEQKSVVVDAFVNDQQVSEKEITAETSLQLGYTDAAINVTEWLLFGLVKGVVSSTWRANTPPLPELDESDFECEVIRTNWYGRHQFRKYRFTPQEIFRLSDGVVRATLFYKDIKELKQVDKKNIILTIENGEAQYIEGVEKDISKIIEIVTSRSYLAPTGEDSWASTIASQ</sequence>
<keyword evidence="2" id="KW-1185">Reference proteome</keyword>
<dbReference type="FunCoup" id="D3BBM1">
    <property type="interactions" value="6"/>
</dbReference>
<comment type="caution">
    <text evidence="1">The sequence shown here is derived from an EMBL/GenBank/DDBJ whole genome shotgun (WGS) entry which is preliminary data.</text>
</comment>